<reference evidence="2" key="1">
    <citation type="submission" date="2020-05" db="EMBL/GenBank/DDBJ databases">
        <title>WGS assembly of Panicum virgatum.</title>
        <authorList>
            <person name="Lovell J.T."/>
            <person name="Jenkins J."/>
            <person name="Shu S."/>
            <person name="Juenger T.E."/>
            <person name="Schmutz J."/>
        </authorList>
    </citation>
    <scope>NUCLEOTIDE SEQUENCE</scope>
    <source>
        <strain evidence="2">AP13</strain>
    </source>
</reference>
<evidence type="ECO:0000313" key="2">
    <source>
        <dbReference type="EMBL" id="KAG2657329.1"/>
    </source>
</evidence>
<gene>
    <name evidence="2" type="ORF">PVAP13_1KG177577</name>
</gene>
<name>A0A8T0XPF7_PANVG</name>
<keyword evidence="1" id="KW-0472">Membrane</keyword>
<comment type="caution">
    <text evidence="2">The sequence shown here is derived from an EMBL/GenBank/DDBJ whole genome shotgun (WGS) entry which is preliminary data.</text>
</comment>
<dbReference type="AlphaFoldDB" id="A0A8T0XPF7"/>
<dbReference type="Proteomes" id="UP000823388">
    <property type="component" value="Chromosome 1K"/>
</dbReference>
<accession>A0A8T0XPF7</accession>
<proteinExistence type="predicted"/>
<keyword evidence="3" id="KW-1185">Reference proteome</keyword>
<protein>
    <submittedName>
        <fullName evidence="2">Uncharacterized protein</fullName>
    </submittedName>
</protein>
<sequence>MPRNWLTGISMKERSLIFVGAAAFYAIFGGVYWLQFWSLIQREDTRKTVCLASKALDIFAKNG</sequence>
<keyword evidence="1" id="KW-0812">Transmembrane</keyword>
<organism evidence="2 3">
    <name type="scientific">Panicum virgatum</name>
    <name type="common">Blackwell switchgrass</name>
    <dbReference type="NCBI Taxonomy" id="38727"/>
    <lineage>
        <taxon>Eukaryota</taxon>
        <taxon>Viridiplantae</taxon>
        <taxon>Streptophyta</taxon>
        <taxon>Embryophyta</taxon>
        <taxon>Tracheophyta</taxon>
        <taxon>Spermatophyta</taxon>
        <taxon>Magnoliopsida</taxon>
        <taxon>Liliopsida</taxon>
        <taxon>Poales</taxon>
        <taxon>Poaceae</taxon>
        <taxon>PACMAD clade</taxon>
        <taxon>Panicoideae</taxon>
        <taxon>Panicodae</taxon>
        <taxon>Paniceae</taxon>
        <taxon>Panicinae</taxon>
        <taxon>Panicum</taxon>
        <taxon>Panicum sect. Hiantes</taxon>
    </lineage>
</organism>
<keyword evidence="1" id="KW-1133">Transmembrane helix</keyword>
<feature type="transmembrane region" description="Helical" evidence="1">
    <location>
        <begin position="15"/>
        <end position="37"/>
    </location>
</feature>
<dbReference type="EMBL" id="CM029037">
    <property type="protein sequence ID" value="KAG2657329.1"/>
    <property type="molecule type" value="Genomic_DNA"/>
</dbReference>
<evidence type="ECO:0000313" key="3">
    <source>
        <dbReference type="Proteomes" id="UP000823388"/>
    </source>
</evidence>
<evidence type="ECO:0000256" key="1">
    <source>
        <dbReference type="SAM" id="Phobius"/>
    </source>
</evidence>